<protein>
    <submittedName>
        <fullName evidence="1">Type IV secretion protein IcmL</fullName>
    </submittedName>
</protein>
<dbReference type="Pfam" id="PF11393">
    <property type="entry name" value="T4BSS_DotI_IcmL"/>
    <property type="match status" value="2"/>
</dbReference>
<dbReference type="EMBL" id="PQWY01000016">
    <property type="protein sequence ID" value="PPK29629.1"/>
    <property type="molecule type" value="Genomic_DNA"/>
</dbReference>
<dbReference type="CDD" id="cd16385">
    <property type="entry name" value="IcmL"/>
    <property type="match status" value="2"/>
</dbReference>
<dbReference type="AlphaFoldDB" id="A0A2S6EWR4"/>
<dbReference type="InterPro" id="IPR021055">
    <property type="entry name" value="T4BSS_IcmL/DotI"/>
</dbReference>
<reference evidence="1 2" key="1">
    <citation type="submission" date="2018-02" db="EMBL/GenBank/DDBJ databases">
        <title>Draft genome sequences of four Legionella pneumophila clinical strains isolated in Ontario.</title>
        <authorList>
            <person name="Fortuna A."/>
            <person name="Ramnarine R."/>
            <person name="Li A."/>
            <person name="Frantz C."/>
            <person name="Mallo G."/>
        </authorList>
    </citation>
    <scope>NUCLEOTIDE SEQUENCE [LARGE SCALE GENOMIC DNA]</scope>
    <source>
        <strain evidence="1 2">LG61</strain>
    </source>
</reference>
<dbReference type="RefSeq" id="WP_027227233.1">
    <property type="nucleotide sequence ID" value="NZ_CP017601.1"/>
</dbReference>
<dbReference type="Proteomes" id="UP000239239">
    <property type="component" value="Unassembled WGS sequence"/>
</dbReference>
<proteinExistence type="predicted"/>
<accession>A0A2S6EWR4</accession>
<organism evidence="1 2">
    <name type="scientific">Legionella pneumophila</name>
    <dbReference type="NCBI Taxonomy" id="446"/>
    <lineage>
        <taxon>Bacteria</taxon>
        <taxon>Pseudomonadati</taxon>
        <taxon>Pseudomonadota</taxon>
        <taxon>Gammaproteobacteria</taxon>
        <taxon>Legionellales</taxon>
        <taxon>Legionellaceae</taxon>
        <taxon>Legionella</taxon>
    </lineage>
</organism>
<gene>
    <name evidence="1" type="ORF">C3928_11170</name>
</gene>
<dbReference type="OrthoDB" id="5635868at2"/>
<sequence length="620" mass="70826">MSKHLFYGVLLILLSMKAYSQDVVNRDTATRTETFEKKDITYHNIIDCDYKISPEISHIDSDIILNWAEYATILSFNLNFASIESQLNQLHSCYTEKGWGQLQNALRKSNNIETIKAEKLAVKAYRDGEAQIIEALDNRWKIILPLKVIYENDKKRVTHFLNIYLTIGWKNKDSLGIMQMIAIPRLAPLAQKVTPAGEVIKNIGIILAERKKASLDSARKITDSFFVPLFSNHGEYSKRNLALSNRVSQRVAIIQPMPNLNPTHNLVRMQSFDMPESAKTPYFALSQQRSLVNDSDYNKITLSDLGNKSRKLYPNWLSQIGLYSSKLQLNSLITRINPLPLWRAFSQYKQSIRDKSDNIEAINKQKPILSAQIEGEPQFIEVKENQWDVKLPIKVVYQKDNERIIQRLDVNLALDQEMINNLMVKNKRVDSNRVLQSLKSILASSSLQLSPQLFLDSQNSQLKQPEQSQSKETVSCHYKIPAATIKTDKSIILRWVEYAATQSFAFDFTSIESQLSRLQSCYTENGWVEFNSAMMKSGNIEAIKMQRLTMTSEVNGVAEFIETRENHWIIALPLKVTYKNDTMRVSQLLNLQLTVGRKTNGELGVMQLIATLDPSSSPPP</sequence>
<name>A0A2S6EWR4_LEGPN</name>
<comment type="caution">
    <text evidence="1">The sequence shown here is derived from an EMBL/GenBank/DDBJ whole genome shotgun (WGS) entry which is preliminary data.</text>
</comment>
<evidence type="ECO:0000313" key="2">
    <source>
        <dbReference type="Proteomes" id="UP000239239"/>
    </source>
</evidence>
<evidence type="ECO:0000313" key="1">
    <source>
        <dbReference type="EMBL" id="PPK29629.1"/>
    </source>
</evidence>